<dbReference type="EMBL" id="RWGY01000416">
    <property type="protein sequence ID" value="TVU01570.1"/>
    <property type="molecule type" value="Genomic_DNA"/>
</dbReference>
<dbReference type="Proteomes" id="UP000324897">
    <property type="component" value="Unassembled WGS sequence"/>
</dbReference>
<feature type="compositionally biased region" description="Polar residues" evidence="1">
    <location>
        <begin position="231"/>
        <end position="243"/>
    </location>
</feature>
<keyword evidence="3" id="KW-1185">Reference proteome</keyword>
<reference evidence="2 3" key="1">
    <citation type="journal article" date="2019" name="Sci. Rep.">
        <title>A high-quality genome of Eragrostis curvula grass provides insights into Poaceae evolution and supports new strategies to enhance forage quality.</title>
        <authorList>
            <person name="Carballo J."/>
            <person name="Santos B.A.C.M."/>
            <person name="Zappacosta D."/>
            <person name="Garbus I."/>
            <person name="Selva J.P."/>
            <person name="Gallo C.A."/>
            <person name="Diaz A."/>
            <person name="Albertini E."/>
            <person name="Caccamo M."/>
            <person name="Echenique V."/>
        </authorList>
    </citation>
    <scope>NUCLEOTIDE SEQUENCE [LARGE SCALE GENOMIC DNA]</scope>
    <source>
        <strain evidence="3">cv. Victoria</strain>
        <tissue evidence="2">Leaf</tissue>
    </source>
</reference>
<evidence type="ECO:0000313" key="2">
    <source>
        <dbReference type="EMBL" id="TVU01570.1"/>
    </source>
</evidence>
<feature type="region of interest" description="Disordered" evidence="1">
    <location>
        <begin position="193"/>
        <end position="267"/>
    </location>
</feature>
<feature type="non-terminal residue" evidence="2">
    <location>
        <position position="1"/>
    </location>
</feature>
<protein>
    <submittedName>
        <fullName evidence="2">Uncharacterized protein</fullName>
    </submittedName>
</protein>
<evidence type="ECO:0000313" key="3">
    <source>
        <dbReference type="Proteomes" id="UP000324897"/>
    </source>
</evidence>
<feature type="region of interest" description="Disordered" evidence="1">
    <location>
        <begin position="445"/>
        <end position="516"/>
    </location>
</feature>
<comment type="caution">
    <text evidence="2">The sequence shown here is derived from an EMBL/GenBank/DDBJ whole genome shotgun (WGS) entry which is preliminary data.</text>
</comment>
<feature type="region of interest" description="Disordered" evidence="1">
    <location>
        <begin position="51"/>
        <end position="78"/>
    </location>
</feature>
<proteinExistence type="predicted"/>
<feature type="compositionally biased region" description="Basic and acidic residues" evidence="1">
    <location>
        <begin position="59"/>
        <end position="70"/>
    </location>
</feature>
<feature type="compositionally biased region" description="Low complexity" evidence="1">
    <location>
        <begin position="248"/>
        <end position="267"/>
    </location>
</feature>
<feature type="region of interest" description="Disordered" evidence="1">
    <location>
        <begin position="1"/>
        <end position="21"/>
    </location>
</feature>
<accession>A0A5J9SRH9</accession>
<sequence length="516" mass="54423">MDVKAEMLCMSQQPSDDGRKQAEVVVHGVGVVAAANEHDVDVLAAFLGSGRGQGGGHGNRREHEKKREQNDGSVSHAGLGCAPGLKRVDSLLSTRGVDFMRLYEFFLRCPRARSGHSKMSSHLFLLNFQKDELNCKYSLFVDGVSGLEKAVDFCARMGNMTADLTTRAVKADGCLEQETPHIKLSSSFNEWATSARTPGSLPPKETFPELEATHQTTEESHWLRFPPRQQVAASNNRTLNVLTPGTLPKVPISQPKPSSSSSKSSLPATPLTLDAAALPVAAAAAAAAASRGHLSTAALSTESPAAPSATGDVCCWGSFRRRICPFRKGTGRGSCLTTCCTAPPTDAPISTPAWPSLPPMSMTEETAAAGKGNSFPAPPPPRPAPKGTTGRSISKGIRLCAAMGGHGNCGGAWSRPVKPCARRSARSWPCRCTPSHASKEISMRGGVTTGAGRSSITDGDLGFANSNPMPERRAEVRGGGNGRERNGESRRKERSGGSGLVGVCDNNSGRGWSRRG</sequence>
<feature type="region of interest" description="Disordered" evidence="1">
    <location>
        <begin position="366"/>
        <end position="392"/>
    </location>
</feature>
<name>A0A5J9SRH9_9POAL</name>
<dbReference type="AlphaFoldDB" id="A0A5J9SRH9"/>
<dbReference type="Gramene" id="TVU01570">
    <property type="protein sequence ID" value="TVU01570"/>
    <property type="gene ID" value="EJB05_52942"/>
</dbReference>
<organism evidence="2 3">
    <name type="scientific">Eragrostis curvula</name>
    <name type="common">weeping love grass</name>
    <dbReference type="NCBI Taxonomy" id="38414"/>
    <lineage>
        <taxon>Eukaryota</taxon>
        <taxon>Viridiplantae</taxon>
        <taxon>Streptophyta</taxon>
        <taxon>Embryophyta</taxon>
        <taxon>Tracheophyta</taxon>
        <taxon>Spermatophyta</taxon>
        <taxon>Magnoliopsida</taxon>
        <taxon>Liliopsida</taxon>
        <taxon>Poales</taxon>
        <taxon>Poaceae</taxon>
        <taxon>PACMAD clade</taxon>
        <taxon>Chloridoideae</taxon>
        <taxon>Eragrostideae</taxon>
        <taxon>Eragrostidinae</taxon>
        <taxon>Eragrostis</taxon>
    </lineage>
</organism>
<evidence type="ECO:0000256" key="1">
    <source>
        <dbReference type="SAM" id="MobiDB-lite"/>
    </source>
</evidence>
<gene>
    <name evidence="2" type="ORF">EJB05_52942</name>
</gene>
<feature type="compositionally biased region" description="Basic and acidic residues" evidence="1">
    <location>
        <begin position="470"/>
        <end position="495"/>
    </location>
</feature>